<dbReference type="InterPro" id="IPR011707">
    <property type="entry name" value="Cu-oxidase-like_N"/>
</dbReference>
<dbReference type="InterPro" id="IPR033138">
    <property type="entry name" value="Cu_oxidase_CS"/>
</dbReference>
<dbReference type="Pfam" id="PF00394">
    <property type="entry name" value="Cu-oxidase"/>
    <property type="match status" value="1"/>
</dbReference>
<comment type="subcellular location">
    <subcellularLocation>
        <location evidence="3">Secreted</location>
    </subcellularLocation>
</comment>
<dbReference type="GO" id="GO:0005507">
    <property type="term" value="F:copper ion binding"/>
    <property type="evidence" value="ECO:0007669"/>
    <property type="project" value="InterPro"/>
</dbReference>
<accession>A0A9P6CDD6</accession>
<keyword evidence="11" id="KW-0325">Glycoprotein</keyword>
<proteinExistence type="inferred from homology"/>
<feature type="domain" description="Plastocyanin-like" evidence="13">
    <location>
        <begin position="162"/>
        <end position="303"/>
    </location>
</feature>
<evidence type="ECO:0000256" key="4">
    <source>
        <dbReference type="ARBA" id="ARBA00010609"/>
    </source>
</evidence>
<dbReference type="PANTHER" id="PTHR11709:SF394">
    <property type="entry name" value="FI03373P-RELATED"/>
    <property type="match status" value="1"/>
</dbReference>
<dbReference type="EC" id="1.10.3.2" evidence="5"/>
<evidence type="ECO:0000256" key="3">
    <source>
        <dbReference type="ARBA" id="ARBA00004613"/>
    </source>
</evidence>
<keyword evidence="7" id="KW-0479">Metal-binding</keyword>
<name>A0A9P6CDD6_9AGAR</name>
<dbReference type="EMBL" id="MU150397">
    <property type="protein sequence ID" value="KAF9456908.1"/>
    <property type="molecule type" value="Genomic_DNA"/>
</dbReference>
<comment type="cofactor">
    <cofactor evidence="2">
        <name>Cu cation</name>
        <dbReference type="ChEBI" id="CHEBI:23378"/>
    </cofactor>
</comment>
<dbReference type="InterPro" id="IPR001117">
    <property type="entry name" value="Cu-oxidase_2nd"/>
</dbReference>
<sequence length="522" mass="57339">MLLTNQFLVVACLLGSALAATRRYNLTLTNEVVQPDGFKRTGIVVNRKIPGTLITANKGDRLQVNIINKLTDITMPQGTSIHWHGILQRRTADQDGTAWVTQCPIAANDTFMYDFPLGDQTGTYWYHSHVTTQYCDGLRGPLVIYDRADPHRSLYDIDDATTVITLGDWLHLPSPQGWRDFENPQSTLINGLGRLPGKKTALSVINVNFARRYRFRVINTACISSFNFSIDSHKLQVIEADGVETKPVTVDVVPIYAGQRYSIVVHANQKIGNYWMRARPEFVGGTASTEAGVDAAILRYKGAKAVDPTTQKSGNVELKEQSLVPLKASTLSHQKPDVNITLIIGSKDHDFTINGQTFAPPPIPVLLGILSGNLQAGSAMPNSVIELPRNKLIAVTIPGGLVNAPHPFHLHGHTFEVVRSAGSNVTNTRNPPIRDVVNTGLTGDDVTIYFRTDNPGPWIFHCHIDYHLEAGLAVVFAEAIADQVKGPSAIDPPTPWDQLCPKWNALKTGKQYSVTDKLPQPE</sequence>
<dbReference type="Pfam" id="PF07732">
    <property type="entry name" value="Cu-oxidase_3"/>
    <property type="match status" value="1"/>
</dbReference>
<dbReference type="InterPro" id="IPR008972">
    <property type="entry name" value="Cupredoxin"/>
</dbReference>
<feature type="chain" id="PRO_5040347052" description="laccase" evidence="12">
    <location>
        <begin position="20"/>
        <end position="522"/>
    </location>
</feature>
<evidence type="ECO:0000259" key="14">
    <source>
        <dbReference type="Pfam" id="PF07731"/>
    </source>
</evidence>
<keyword evidence="10" id="KW-1015">Disulfide bond</keyword>
<dbReference type="PANTHER" id="PTHR11709">
    <property type="entry name" value="MULTI-COPPER OXIDASE"/>
    <property type="match status" value="1"/>
</dbReference>
<dbReference type="GO" id="GO:0005576">
    <property type="term" value="C:extracellular region"/>
    <property type="evidence" value="ECO:0007669"/>
    <property type="project" value="UniProtKB-SubCell"/>
</dbReference>
<dbReference type="AlphaFoldDB" id="A0A9P6CDD6"/>
<evidence type="ECO:0000259" key="13">
    <source>
        <dbReference type="Pfam" id="PF00394"/>
    </source>
</evidence>
<dbReference type="Gene3D" id="2.60.40.420">
    <property type="entry name" value="Cupredoxins - blue copper proteins"/>
    <property type="match status" value="3"/>
</dbReference>
<dbReference type="GO" id="GO:0052716">
    <property type="term" value="F:hydroquinone:oxygen oxidoreductase activity"/>
    <property type="evidence" value="ECO:0007669"/>
    <property type="project" value="UniProtKB-EC"/>
</dbReference>
<evidence type="ECO:0000256" key="12">
    <source>
        <dbReference type="SAM" id="SignalP"/>
    </source>
</evidence>
<keyword evidence="17" id="KW-1185">Reference proteome</keyword>
<dbReference type="Proteomes" id="UP000807353">
    <property type="component" value="Unassembled WGS sequence"/>
</dbReference>
<evidence type="ECO:0000256" key="2">
    <source>
        <dbReference type="ARBA" id="ARBA00001935"/>
    </source>
</evidence>
<evidence type="ECO:0000256" key="7">
    <source>
        <dbReference type="ARBA" id="ARBA00022723"/>
    </source>
</evidence>
<evidence type="ECO:0000313" key="17">
    <source>
        <dbReference type="Proteomes" id="UP000807353"/>
    </source>
</evidence>
<keyword evidence="8" id="KW-0560">Oxidoreductase</keyword>
<evidence type="ECO:0000256" key="5">
    <source>
        <dbReference type="ARBA" id="ARBA00012297"/>
    </source>
</evidence>
<keyword evidence="6" id="KW-0964">Secreted</keyword>
<dbReference type="PROSITE" id="PS00079">
    <property type="entry name" value="MULTICOPPER_OXIDASE1"/>
    <property type="match status" value="2"/>
</dbReference>
<evidence type="ECO:0000256" key="1">
    <source>
        <dbReference type="ARBA" id="ARBA00000349"/>
    </source>
</evidence>
<keyword evidence="12" id="KW-0732">Signal</keyword>
<dbReference type="SUPFAM" id="SSF49503">
    <property type="entry name" value="Cupredoxins"/>
    <property type="match status" value="3"/>
</dbReference>
<feature type="signal peptide" evidence="12">
    <location>
        <begin position="1"/>
        <end position="19"/>
    </location>
</feature>
<comment type="catalytic activity">
    <reaction evidence="1">
        <text>4 hydroquinone + O2 = 4 benzosemiquinone + 2 H2O</text>
        <dbReference type="Rhea" id="RHEA:11276"/>
        <dbReference type="ChEBI" id="CHEBI:15377"/>
        <dbReference type="ChEBI" id="CHEBI:15379"/>
        <dbReference type="ChEBI" id="CHEBI:17594"/>
        <dbReference type="ChEBI" id="CHEBI:17977"/>
        <dbReference type="EC" id="1.10.3.2"/>
    </reaction>
</comment>
<evidence type="ECO:0000256" key="11">
    <source>
        <dbReference type="ARBA" id="ARBA00023180"/>
    </source>
</evidence>
<feature type="domain" description="Plastocyanin-like" evidence="14">
    <location>
        <begin position="360"/>
        <end position="479"/>
    </location>
</feature>
<protein>
    <recommendedName>
        <fullName evidence="5">laccase</fullName>
        <ecNumber evidence="5">1.10.3.2</ecNumber>
    </recommendedName>
</protein>
<gene>
    <name evidence="16" type="ORF">BDZ94DRAFT_1274500</name>
</gene>
<dbReference type="InterPro" id="IPR011706">
    <property type="entry name" value="Cu-oxidase_C"/>
</dbReference>
<evidence type="ECO:0000256" key="10">
    <source>
        <dbReference type="ARBA" id="ARBA00023157"/>
    </source>
</evidence>
<dbReference type="InterPro" id="IPR045087">
    <property type="entry name" value="Cu-oxidase_fam"/>
</dbReference>
<dbReference type="OrthoDB" id="2121828at2759"/>
<dbReference type="InterPro" id="IPR002355">
    <property type="entry name" value="Cu_oxidase_Cu_BS"/>
</dbReference>
<evidence type="ECO:0000256" key="6">
    <source>
        <dbReference type="ARBA" id="ARBA00022525"/>
    </source>
</evidence>
<comment type="caution">
    <text evidence="16">The sequence shown here is derived from an EMBL/GenBank/DDBJ whole genome shotgun (WGS) entry which is preliminary data.</text>
</comment>
<organism evidence="16 17">
    <name type="scientific">Collybia nuda</name>
    <dbReference type="NCBI Taxonomy" id="64659"/>
    <lineage>
        <taxon>Eukaryota</taxon>
        <taxon>Fungi</taxon>
        <taxon>Dikarya</taxon>
        <taxon>Basidiomycota</taxon>
        <taxon>Agaricomycotina</taxon>
        <taxon>Agaricomycetes</taxon>
        <taxon>Agaricomycetidae</taxon>
        <taxon>Agaricales</taxon>
        <taxon>Tricholomatineae</taxon>
        <taxon>Clitocybaceae</taxon>
        <taxon>Collybia</taxon>
    </lineage>
</organism>
<evidence type="ECO:0000259" key="15">
    <source>
        <dbReference type="Pfam" id="PF07732"/>
    </source>
</evidence>
<keyword evidence="9" id="KW-0186">Copper</keyword>
<reference evidence="16" key="1">
    <citation type="submission" date="2020-11" db="EMBL/GenBank/DDBJ databases">
        <authorList>
            <consortium name="DOE Joint Genome Institute"/>
            <person name="Ahrendt S."/>
            <person name="Riley R."/>
            <person name="Andreopoulos W."/>
            <person name="Labutti K."/>
            <person name="Pangilinan J."/>
            <person name="Ruiz-Duenas F.J."/>
            <person name="Barrasa J.M."/>
            <person name="Sanchez-Garcia M."/>
            <person name="Camarero S."/>
            <person name="Miyauchi S."/>
            <person name="Serrano A."/>
            <person name="Linde D."/>
            <person name="Babiker R."/>
            <person name="Drula E."/>
            <person name="Ayuso-Fernandez I."/>
            <person name="Pacheco R."/>
            <person name="Padilla G."/>
            <person name="Ferreira P."/>
            <person name="Barriuso J."/>
            <person name="Kellner H."/>
            <person name="Castanera R."/>
            <person name="Alfaro M."/>
            <person name="Ramirez L."/>
            <person name="Pisabarro A.G."/>
            <person name="Kuo A."/>
            <person name="Tritt A."/>
            <person name="Lipzen A."/>
            <person name="He G."/>
            <person name="Yan M."/>
            <person name="Ng V."/>
            <person name="Cullen D."/>
            <person name="Martin F."/>
            <person name="Rosso M.-N."/>
            <person name="Henrissat B."/>
            <person name="Hibbett D."/>
            <person name="Martinez A.T."/>
            <person name="Grigoriev I.V."/>
        </authorList>
    </citation>
    <scope>NUCLEOTIDE SEQUENCE</scope>
    <source>
        <strain evidence="16">CBS 247.69</strain>
    </source>
</reference>
<dbReference type="Pfam" id="PF07731">
    <property type="entry name" value="Cu-oxidase_2"/>
    <property type="match status" value="1"/>
</dbReference>
<comment type="similarity">
    <text evidence="4">Belongs to the multicopper oxidase family.</text>
</comment>
<dbReference type="CDD" id="cd13903">
    <property type="entry name" value="CuRO_3_Tv-LCC_like"/>
    <property type="match status" value="1"/>
</dbReference>
<evidence type="ECO:0000256" key="8">
    <source>
        <dbReference type="ARBA" id="ARBA00023002"/>
    </source>
</evidence>
<evidence type="ECO:0000313" key="16">
    <source>
        <dbReference type="EMBL" id="KAF9456908.1"/>
    </source>
</evidence>
<dbReference type="FunFam" id="2.60.40.420:FF:000045">
    <property type="entry name" value="Laccase 2"/>
    <property type="match status" value="1"/>
</dbReference>
<feature type="domain" description="Plastocyanin-like" evidence="15">
    <location>
        <begin position="29"/>
        <end position="148"/>
    </location>
</feature>
<evidence type="ECO:0000256" key="9">
    <source>
        <dbReference type="ARBA" id="ARBA00023008"/>
    </source>
</evidence>
<dbReference type="PROSITE" id="PS00080">
    <property type="entry name" value="MULTICOPPER_OXIDASE2"/>
    <property type="match status" value="1"/>
</dbReference>